<gene>
    <name evidence="1" type="ORF">SARC_11282</name>
</gene>
<dbReference type="GeneID" id="25911786"/>
<accession>A0A0L0FJK8</accession>
<protein>
    <submittedName>
        <fullName evidence="1">Uncharacterized protein</fullName>
    </submittedName>
</protein>
<name>A0A0L0FJK8_9EUKA</name>
<proteinExistence type="predicted"/>
<keyword evidence="2" id="KW-1185">Reference proteome</keyword>
<dbReference type="EMBL" id="KQ243204">
    <property type="protein sequence ID" value="KNC76208.1"/>
    <property type="molecule type" value="Genomic_DNA"/>
</dbReference>
<dbReference type="Proteomes" id="UP000054560">
    <property type="component" value="Unassembled WGS sequence"/>
</dbReference>
<evidence type="ECO:0000313" key="1">
    <source>
        <dbReference type="EMBL" id="KNC76208.1"/>
    </source>
</evidence>
<reference evidence="1 2" key="1">
    <citation type="submission" date="2011-02" db="EMBL/GenBank/DDBJ databases">
        <title>The Genome Sequence of Sphaeroforma arctica JP610.</title>
        <authorList>
            <consortium name="The Broad Institute Genome Sequencing Platform"/>
            <person name="Russ C."/>
            <person name="Cuomo C."/>
            <person name="Young S.K."/>
            <person name="Zeng Q."/>
            <person name="Gargeya S."/>
            <person name="Alvarado L."/>
            <person name="Berlin A."/>
            <person name="Chapman S.B."/>
            <person name="Chen Z."/>
            <person name="Freedman E."/>
            <person name="Gellesch M."/>
            <person name="Goldberg J."/>
            <person name="Griggs A."/>
            <person name="Gujja S."/>
            <person name="Heilman E."/>
            <person name="Heiman D."/>
            <person name="Howarth C."/>
            <person name="Mehta T."/>
            <person name="Neiman D."/>
            <person name="Pearson M."/>
            <person name="Roberts A."/>
            <person name="Saif S."/>
            <person name="Shea T."/>
            <person name="Shenoy N."/>
            <person name="Sisk P."/>
            <person name="Stolte C."/>
            <person name="Sykes S."/>
            <person name="White J."/>
            <person name="Yandava C."/>
            <person name="Burger G."/>
            <person name="Gray M.W."/>
            <person name="Holland P.W.H."/>
            <person name="King N."/>
            <person name="Lang F.B.F."/>
            <person name="Roger A.J."/>
            <person name="Ruiz-Trillo I."/>
            <person name="Haas B."/>
            <person name="Nusbaum C."/>
            <person name="Birren B."/>
        </authorList>
    </citation>
    <scope>NUCLEOTIDE SEQUENCE [LARGE SCALE GENOMIC DNA]</scope>
    <source>
        <strain evidence="1 2">JP610</strain>
    </source>
</reference>
<sequence>MFSVVSRSSSRVAQVVSRRSFFGSSKDPVKDAFASELKKIKALQKSGKIEKTEDHARLNQAIESVKKMDGLKATGAQM</sequence>
<dbReference type="RefSeq" id="XP_014150110.1">
    <property type="nucleotide sequence ID" value="XM_014294635.1"/>
</dbReference>
<evidence type="ECO:0000313" key="2">
    <source>
        <dbReference type="Proteomes" id="UP000054560"/>
    </source>
</evidence>
<organism evidence="1 2">
    <name type="scientific">Sphaeroforma arctica JP610</name>
    <dbReference type="NCBI Taxonomy" id="667725"/>
    <lineage>
        <taxon>Eukaryota</taxon>
        <taxon>Ichthyosporea</taxon>
        <taxon>Ichthyophonida</taxon>
        <taxon>Sphaeroforma</taxon>
    </lineage>
</organism>
<dbReference type="AlphaFoldDB" id="A0A0L0FJK8"/>